<keyword evidence="1" id="KW-0472">Membrane</keyword>
<dbReference type="EMBL" id="BARS01021508">
    <property type="protein sequence ID" value="GAG04411.1"/>
    <property type="molecule type" value="Genomic_DNA"/>
</dbReference>
<reference evidence="2" key="1">
    <citation type="journal article" date="2014" name="Front. Microbiol.">
        <title>High frequency of phylogenetically diverse reductive dehalogenase-homologous genes in deep subseafloor sedimentary metagenomes.</title>
        <authorList>
            <person name="Kawai M."/>
            <person name="Futagami T."/>
            <person name="Toyoda A."/>
            <person name="Takaki Y."/>
            <person name="Nishi S."/>
            <person name="Hori S."/>
            <person name="Arai W."/>
            <person name="Tsubouchi T."/>
            <person name="Morono Y."/>
            <person name="Uchiyama I."/>
            <person name="Ito T."/>
            <person name="Fujiyama A."/>
            <person name="Inagaki F."/>
            <person name="Takami H."/>
        </authorList>
    </citation>
    <scope>NUCLEOTIDE SEQUENCE</scope>
    <source>
        <strain evidence="2">Expedition CK06-06</strain>
    </source>
</reference>
<sequence length="73" mass="8151">MQRWWQLVIRNWRQAPGRAATALLAVALGVAVVVWVTCCYASVSQTVTGWIFAYIGHSHLTVETHIGQWGTIN</sequence>
<feature type="non-terminal residue" evidence="2">
    <location>
        <position position="73"/>
    </location>
</feature>
<feature type="transmembrane region" description="Helical" evidence="1">
    <location>
        <begin position="21"/>
        <end position="43"/>
    </location>
</feature>
<evidence type="ECO:0000313" key="2">
    <source>
        <dbReference type="EMBL" id="GAG04411.1"/>
    </source>
</evidence>
<organism evidence="2">
    <name type="scientific">marine sediment metagenome</name>
    <dbReference type="NCBI Taxonomy" id="412755"/>
    <lineage>
        <taxon>unclassified sequences</taxon>
        <taxon>metagenomes</taxon>
        <taxon>ecological metagenomes</taxon>
    </lineage>
</organism>
<keyword evidence="1" id="KW-0812">Transmembrane</keyword>
<comment type="caution">
    <text evidence="2">The sequence shown here is derived from an EMBL/GenBank/DDBJ whole genome shotgun (WGS) entry which is preliminary data.</text>
</comment>
<gene>
    <name evidence="2" type="ORF">S01H1_34535</name>
</gene>
<dbReference type="AlphaFoldDB" id="X0VV47"/>
<proteinExistence type="predicted"/>
<name>X0VV47_9ZZZZ</name>
<evidence type="ECO:0000256" key="1">
    <source>
        <dbReference type="SAM" id="Phobius"/>
    </source>
</evidence>
<keyword evidence="1" id="KW-1133">Transmembrane helix</keyword>
<protein>
    <submittedName>
        <fullName evidence="2">Uncharacterized protein</fullName>
    </submittedName>
</protein>
<accession>X0VV47</accession>